<evidence type="ECO:0000313" key="2">
    <source>
        <dbReference type="Proteomes" id="UP000284702"/>
    </source>
</evidence>
<dbReference type="AlphaFoldDB" id="A0A3R7Y9P0"/>
<sequence length="154" mass="17211">MPGAPSIHFVKDESFGVGGEHHHATNDDDRALIHNRVDPTNEDQLKLKRQHGHFHSLGVTQILPIPDQNLVVTISFDTKAQVFDANTGAVVMTMENTHHCRYTGCDWDKANHELFIADEKGHLAIWSIDTEKCMRSEPLETVSILGVTVFPGYV</sequence>
<gene>
    <name evidence="1" type="ORF">B5M09_006560</name>
</gene>
<evidence type="ECO:0000313" key="1">
    <source>
        <dbReference type="EMBL" id="RQM24287.1"/>
    </source>
</evidence>
<comment type="caution">
    <text evidence="1">The sequence shown here is derived from an EMBL/GenBank/DDBJ whole genome shotgun (WGS) entry which is preliminary data.</text>
</comment>
<proteinExistence type="predicted"/>
<dbReference type="Gene3D" id="2.130.10.10">
    <property type="entry name" value="YVTN repeat-like/Quinoprotein amine dehydrogenase"/>
    <property type="match status" value="1"/>
</dbReference>
<name>A0A3R7Y9P0_APHAT</name>
<dbReference type="InterPro" id="IPR015943">
    <property type="entry name" value="WD40/YVTN_repeat-like_dom_sf"/>
</dbReference>
<dbReference type="EMBL" id="MZMZ02002742">
    <property type="protein sequence ID" value="RQM24287.1"/>
    <property type="molecule type" value="Genomic_DNA"/>
</dbReference>
<reference evidence="1" key="1">
    <citation type="submission" date="2018-07" db="EMBL/GenBank/DDBJ databases">
        <title>Annotation of Aphanomyces astaci genome assembly.</title>
        <authorList>
            <person name="Studholme D.J."/>
        </authorList>
    </citation>
    <scope>NUCLEOTIDE SEQUENCE [LARGE SCALE GENOMIC DNA]</scope>
    <source>
        <strain evidence="1">Pc</strain>
    </source>
</reference>
<organism evidence="1 2">
    <name type="scientific">Aphanomyces astaci</name>
    <name type="common">Crayfish plague agent</name>
    <dbReference type="NCBI Taxonomy" id="112090"/>
    <lineage>
        <taxon>Eukaryota</taxon>
        <taxon>Sar</taxon>
        <taxon>Stramenopiles</taxon>
        <taxon>Oomycota</taxon>
        <taxon>Saprolegniomycetes</taxon>
        <taxon>Saprolegniales</taxon>
        <taxon>Verrucalvaceae</taxon>
        <taxon>Aphanomyces</taxon>
    </lineage>
</organism>
<dbReference type="VEuPathDB" id="FungiDB:H257_02037"/>
<protein>
    <submittedName>
        <fullName evidence="1">Uncharacterized protein</fullName>
    </submittedName>
</protein>
<keyword evidence="2" id="KW-1185">Reference proteome</keyword>
<dbReference type="InterPro" id="IPR036322">
    <property type="entry name" value="WD40_repeat_dom_sf"/>
</dbReference>
<dbReference type="SUPFAM" id="SSF50978">
    <property type="entry name" value="WD40 repeat-like"/>
    <property type="match status" value="1"/>
</dbReference>
<dbReference type="Proteomes" id="UP000284702">
    <property type="component" value="Unassembled WGS sequence"/>
</dbReference>
<accession>A0A3R7Y9P0</accession>